<dbReference type="NCBIfam" id="TIGR04056">
    <property type="entry name" value="OMP_RagA_SusC"/>
    <property type="match status" value="1"/>
</dbReference>
<keyword evidence="4 7" id="KW-0812">Transmembrane</keyword>
<comment type="similarity">
    <text evidence="7">Belongs to the TonB-dependent receptor family.</text>
</comment>
<dbReference type="Gene3D" id="2.170.130.10">
    <property type="entry name" value="TonB-dependent receptor, plug domain"/>
    <property type="match status" value="1"/>
</dbReference>
<keyword evidence="8" id="KW-0732">Signal</keyword>
<dbReference type="SUPFAM" id="SSF49464">
    <property type="entry name" value="Carboxypeptidase regulatory domain-like"/>
    <property type="match status" value="1"/>
</dbReference>
<dbReference type="InterPro" id="IPR008969">
    <property type="entry name" value="CarboxyPept-like_regulatory"/>
</dbReference>
<comment type="subcellular location">
    <subcellularLocation>
        <location evidence="1 7">Cell outer membrane</location>
        <topology evidence="1 7">Multi-pass membrane protein</topology>
    </subcellularLocation>
</comment>
<dbReference type="InterPro" id="IPR023997">
    <property type="entry name" value="TonB-dep_OMP_SusC/RagA_CS"/>
</dbReference>
<dbReference type="OrthoDB" id="9768177at2"/>
<evidence type="ECO:0000313" key="10">
    <source>
        <dbReference type="EMBL" id="PRD57370.1"/>
    </source>
</evidence>
<dbReference type="InterPro" id="IPR039426">
    <property type="entry name" value="TonB-dep_rcpt-like"/>
</dbReference>
<dbReference type="EMBL" id="PVBS01000001">
    <property type="protein sequence ID" value="PRD57370.1"/>
    <property type="molecule type" value="Genomic_DNA"/>
</dbReference>
<evidence type="ECO:0000256" key="7">
    <source>
        <dbReference type="PROSITE-ProRule" id="PRU01360"/>
    </source>
</evidence>
<dbReference type="Pfam" id="PF13715">
    <property type="entry name" value="CarbopepD_reg_2"/>
    <property type="match status" value="1"/>
</dbReference>
<evidence type="ECO:0000259" key="9">
    <source>
        <dbReference type="Pfam" id="PF07715"/>
    </source>
</evidence>
<keyword evidence="11" id="KW-1185">Reference proteome</keyword>
<dbReference type="FunFam" id="2.170.130.10:FF:000008">
    <property type="entry name" value="SusC/RagA family TonB-linked outer membrane protein"/>
    <property type="match status" value="1"/>
</dbReference>
<proteinExistence type="inferred from homology"/>
<dbReference type="InterPro" id="IPR037066">
    <property type="entry name" value="Plug_dom_sf"/>
</dbReference>
<evidence type="ECO:0000256" key="4">
    <source>
        <dbReference type="ARBA" id="ARBA00022692"/>
    </source>
</evidence>
<evidence type="ECO:0000313" key="11">
    <source>
        <dbReference type="Proteomes" id="UP000238642"/>
    </source>
</evidence>
<dbReference type="Gene3D" id="2.60.40.10">
    <property type="entry name" value="Immunoglobulins"/>
    <property type="match status" value="1"/>
</dbReference>
<feature type="signal peptide" evidence="8">
    <location>
        <begin position="1"/>
        <end position="19"/>
    </location>
</feature>
<keyword evidence="10" id="KW-0675">Receptor</keyword>
<dbReference type="SUPFAM" id="SSF56935">
    <property type="entry name" value="Porins"/>
    <property type="match status" value="1"/>
</dbReference>
<dbReference type="Gene3D" id="2.40.170.20">
    <property type="entry name" value="TonB-dependent receptor, beta-barrel domain"/>
    <property type="match status" value="1"/>
</dbReference>
<dbReference type="GO" id="GO:0009279">
    <property type="term" value="C:cell outer membrane"/>
    <property type="evidence" value="ECO:0007669"/>
    <property type="project" value="UniProtKB-SubCell"/>
</dbReference>
<evidence type="ECO:0000256" key="3">
    <source>
        <dbReference type="ARBA" id="ARBA00022452"/>
    </source>
</evidence>
<dbReference type="Proteomes" id="UP000238642">
    <property type="component" value="Unassembled WGS sequence"/>
</dbReference>
<dbReference type="InterPro" id="IPR023996">
    <property type="entry name" value="TonB-dep_OMP_SusC/RagA"/>
</dbReference>
<evidence type="ECO:0000256" key="1">
    <source>
        <dbReference type="ARBA" id="ARBA00004571"/>
    </source>
</evidence>
<keyword evidence="6 7" id="KW-0998">Cell outer membrane</keyword>
<protein>
    <submittedName>
        <fullName evidence="10">TonB-dependent receptor</fullName>
    </submittedName>
</protein>
<dbReference type="AlphaFoldDB" id="A0A2S9JVU1"/>
<evidence type="ECO:0000256" key="5">
    <source>
        <dbReference type="ARBA" id="ARBA00023136"/>
    </source>
</evidence>
<feature type="domain" description="TonB-dependent receptor plug" evidence="9">
    <location>
        <begin position="205"/>
        <end position="328"/>
    </location>
</feature>
<gene>
    <name evidence="10" type="ORF">C5749_01215</name>
</gene>
<evidence type="ECO:0000256" key="2">
    <source>
        <dbReference type="ARBA" id="ARBA00022448"/>
    </source>
</evidence>
<accession>A0A2S9JVU1</accession>
<dbReference type="RefSeq" id="WP_105725083.1">
    <property type="nucleotide sequence ID" value="NZ_PVBS01000001.1"/>
</dbReference>
<feature type="chain" id="PRO_5015398948" evidence="8">
    <location>
        <begin position="20"/>
        <end position="1107"/>
    </location>
</feature>
<dbReference type="Pfam" id="PF07715">
    <property type="entry name" value="Plug"/>
    <property type="match status" value="1"/>
</dbReference>
<evidence type="ECO:0000256" key="6">
    <source>
        <dbReference type="ARBA" id="ARBA00023237"/>
    </source>
</evidence>
<dbReference type="NCBIfam" id="TIGR04057">
    <property type="entry name" value="SusC_RagA_signa"/>
    <property type="match status" value="1"/>
</dbReference>
<sequence>MKLSLALPFLLAATLQVNASAIGQEVTLHKKNVKLDYVLRELQKQSGYNILFDQRIIPESARINVNYKNVHVNQVLNEILPPFDIKYKQTGKNIVLNKEINSSSKSAPINRQQQTTINGTVRDTNGSPIIGATIRLNTNTSDGALTRQDGTFTITARPQDRLTFSYVGKASVTVTVGDRKELSIILEDQTVEMDDLVVVAYGQQKKRNLTGSVASVGSDEIEKTALQDPISILQGRAPGVQITSNSGAPGGEMTIRVRGNSSLNSGNNPLFVVDGVPIESNSLSSLNGTENFGLNPLADINPDDIASIEILKDAASTAIYGSRAANGVVLITTKRGAEGKAQITANFMSGVSSITRHLGVLNASQYRAAVIDSYNNMNNPEEPFWTIVDSLNPSNNGDIDWQRELLRSAGQYKVDLAVRGGSDKVQYSWSNSYLDQDGIIISNNYKRITSRLNVDFHVSNKLKIGQSIAYTNATNNRINAGGTGNLSVIRELLVRPPVMSMYFPDGSLNGYQLGRRNPVGIAMHATHNNKSHRIIGSEYLEYEILDGLSFRSNLHFDFTTMKENEFMPSILDYREGYNTGAVRSTNNITWANENILRYNKVFNNDHNFGGLLGFSLQDWRFERTGLDGMFFPSDDIRTINAASVISNQGVNVEAESAMLSYFGRASYDYQGKYLAEANLRADGSSRFGRDKRFGFFPSASAGWRFTDEPFLEGIKNVMNDGKLRFSVGSTGNHAIGNYTSQGEFLVGINYLDYSGAAPSVMPNASLTWETTVQYNAGIDLSFLVNRITLNADYYVKNTRDLLYEVPIPTTTGFSTITQNIGNIQNKGVEFLLSTKNLVGNFGWSTNFNISANRNRIVSLPENLLTNGYIQNGAYHILQVGQPIGIFYGWKFDGVYSRDTDNVNGVTNGALGPVFKGGDPIWHDLNGDHIINQDDRQIIGKAEPNFFGGISNDFSYKNFSLNVLFQFSYGNDIYSEINHQRNTIVRYNNLSTDALRRWRQQGDITDYPRPVRDDPMQSESRVQSRWVEDGSYIKLKNVNLRYRFSPTLINRIGIRSLDAFVTGTNLITWTKYTGFDPDVNSYAGLRVGVDEGSYPQSRTFIFGFNIGL</sequence>
<dbReference type="PROSITE" id="PS52016">
    <property type="entry name" value="TONB_DEPENDENT_REC_3"/>
    <property type="match status" value="1"/>
</dbReference>
<keyword evidence="3 7" id="KW-1134">Transmembrane beta strand</keyword>
<name>A0A2S9JVU1_9SPHI</name>
<comment type="caution">
    <text evidence="10">The sequence shown here is derived from an EMBL/GenBank/DDBJ whole genome shotgun (WGS) entry which is preliminary data.</text>
</comment>
<organism evidence="10 11">
    <name type="scientific">Sphingobacterium gobiense</name>
    <dbReference type="NCBI Taxonomy" id="1382456"/>
    <lineage>
        <taxon>Bacteria</taxon>
        <taxon>Pseudomonadati</taxon>
        <taxon>Bacteroidota</taxon>
        <taxon>Sphingobacteriia</taxon>
        <taxon>Sphingobacteriales</taxon>
        <taxon>Sphingobacteriaceae</taxon>
        <taxon>Sphingobacterium</taxon>
    </lineage>
</organism>
<dbReference type="InterPro" id="IPR012910">
    <property type="entry name" value="Plug_dom"/>
</dbReference>
<keyword evidence="5 7" id="KW-0472">Membrane</keyword>
<dbReference type="InterPro" id="IPR036942">
    <property type="entry name" value="Beta-barrel_TonB_sf"/>
</dbReference>
<reference evidence="10 11" key="1">
    <citation type="submission" date="2018-02" db="EMBL/GenBank/DDBJ databases">
        <title>The draft genome of Sphingobacterium gobiense H7.</title>
        <authorList>
            <person name="Li L."/>
            <person name="Liu L."/>
            <person name="Zhang X."/>
            <person name="Wang T."/>
            <person name="Liang L."/>
        </authorList>
    </citation>
    <scope>NUCLEOTIDE SEQUENCE [LARGE SCALE GENOMIC DNA]</scope>
    <source>
        <strain evidence="10 11">ACCC 05757</strain>
    </source>
</reference>
<keyword evidence="2 7" id="KW-0813">Transport</keyword>
<evidence type="ECO:0000256" key="8">
    <source>
        <dbReference type="SAM" id="SignalP"/>
    </source>
</evidence>
<dbReference type="InterPro" id="IPR013783">
    <property type="entry name" value="Ig-like_fold"/>
</dbReference>